<dbReference type="Proteomes" id="UP000465360">
    <property type="component" value="Unassembled WGS sequence"/>
</dbReference>
<organism evidence="3 4">
    <name type="scientific">Mycobacterium bourgelatii</name>
    <dbReference type="NCBI Taxonomy" id="1273442"/>
    <lineage>
        <taxon>Bacteria</taxon>
        <taxon>Bacillati</taxon>
        <taxon>Actinomycetota</taxon>
        <taxon>Actinomycetes</taxon>
        <taxon>Mycobacteriales</taxon>
        <taxon>Mycobacteriaceae</taxon>
        <taxon>Mycobacterium</taxon>
    </lineage>
</organism>
<protein>
    <submittedName>
        <fullName evidence="3">PE family protein</fullName>
    </submittedName>
</protein>
<dbReference type="EMBL" id="BLKZ01000001">
    <property type="protein sequence ID" value="GFG89823.1"/>
    <property type="molecule type" value="Genomic_DNA"/>
</dbReference>
<evidence type="ECO:0000313" key="4">
    <source>
        <dbReference type="Proteomes" id="UP000465360"/>
    </source>
</evidence>
<keyword evidence="4" id="KW-1185">Reference proteome</keyword>
<dbReference type="Gene3D" id="1.10.287.850">
    <property type="entry name" value="HP0062-like domain"/>
    <property type="match status" value="1"/>
</dbReference>
<evidence type="ECO:0000259" key="1">
    <source>
        <dbReference type="Pfam" id="PF00934"/>
    </source>
</evidence>
<dbReference type="AlphaFoldDB" id="A0A7I9YMV5"/>
<gene>
    <name evidence="3" type="primary">PE27</name>
    <name evidence="3" type="ORF">MBOU_18650</name>
</gene>
<dbReference type="RefSeq" id="WP_163710672.1">
    <property type="nucleotide sequence ID" value="NZ_BLKZ01000001.1"/>
</dbReference>
<dbReference type="InterPro" id="IPR022171">
    <property type="entry name" value="PPE_C"/>
</dbReference>
<dbReference type="InterPro" id="IPR000084">
    <property type="entry name" value="PE-PGRS_N"/>
</dbReference>
<sequence length="269" mass="25550">MSFLITQPEELAAAAGKLGTIGSAMFAQNAAAAPTTTGVIPAAADEVSALQAAQFAAYGTLYQELSAQVNAMYDTFVNTLSVSADTYAAAESVNSSAAASPFSAVMGTAEAVPGAATQRALSDLANVVNIGVGNWASAASNLVGMANGGLLPAEAAAEAGAEAGAAAEGISEGFAVGPAAAGSVGGSMAAGLGTASSVGARVPSWAGSAALVSSHASAPAAGWAAPVSPAAPMTIFPGVPGASGARSSAGFGAPRYGVKPLVMTGAQAV</sequence>
<dbReference type="Pfam" id="PF00934">
    <property type="entry name" value="PE"/>
    <property type="match status" value="1"/>
</dbReference>
<proteinExistence type="predicted"/>
<dbReference type="SUPFAM" id="SSF140459">
    <property type="entry name" value="PE/PPE dimer-like"/>
    <property type="match status" value="1"/>
</dbReference>
<name>A0A7I9YMV5_MYCBU</name>
<evidence type="ECO:0000313" key="3">
    <source>
        <dbReference type="EMBL" id="GFG89823.1"/>
    </source>
</evidence>
<dbReference type="Pfam" id="PF12484">
    <property type="entry name" value="PPE-SVP"/>
    <property type="match status" value="1"/>
</dbReference>
<dbReference type="InterPro" id="IPR038332">
    <property type="entry name" value="PPE_sf"/>
</dbReference>
<feature type="domain" description="PPE family C-terminal" evidence="2">
    <location>
        <begin position="189"/>
        <end position="264"/>
    </location>
</feature>
<comment type="caution">
    <text evidence="3">The sequence shown here is derived from an EMBL/GenBank/DDBJ whole genome shotgun (WGS) entry which is preliminary data.</text>
</comment>
<accession>A0A7I9YMV5</accession>
<reference evidence="3 4" key="1">
    <citation type="journal article" date="2019" name="Emerg. Microbes Infect.">
        <title>Comprehensive subspecies identification of 175 nontuberculous mycobacteria species based on 7547 genomic profiles.</title>
        <authorList>
            <person name="Matsumoto Y."/>
            <person name="Kinjo T."/>
            <person name="Motooka D."/>
            <person name="Nabeya D."/>
            <person name="Jung N."/>
            <person name="Uechi K."/>
            <person name="Horii T."/>
            <person name="Iida T."/>
            <person name="Fujita J."/>
            <person name="Nakamura S."/>
        </authorList>
    </citation>
    <scope>NUCLEOTIDE SEQUENCE [LARGE SCALE GENOMIC DNA]</scope>
    <source>
        <strain evidence="3 4">JCM 30725</strain>
    </source>
</reference>
<feature type="domain" description="PE" evidence="1">
    <location>
        <begin position="4"/>
        <end position="94"/>
    </location>
</feature>
<evidence type="ECO:0000259" key="2">
    <source>
        <dbReference type="Pfam" id="PF12484"/>
    </source>
</evidence>